<keyword evidence="2" id="KW-1185">Reference proteome</keyword>
<sequence length="80" mass="9561">MILAEGSFFSSNQDWKWFQYLSLSQLRLLWQKHLLKLMEIEFLARQYVIITLWANDTEDFYAHLGKGRKNKVPRIKATKG</sequence>
<name>A0A2A5T0J9_9GAMM</name>
<dbReference type="Proteomes" id="UP000219020">
    <property type="component" value="Unassembled WGS sequence"/>
</dbReference>
<gene>
    <name evidence="1" type="ORF">BTN49_2695</name>
</gene>
<evidence type="ECO:0000313" key="1">
    <source>
        <dbReference type="EMBL" id="PCS21683.1"/>
    </source>
</evidence>
<dbReference type="RefSeq" id="WP_097357078.1">
    <property type="nucleotide sequence ID" value="NZ_CAWNJE010000013.1"/>
</dbReference>
<proteinExistence type="predicted"/>
<dbReference type="AlphaFoldDB" id="A0A2A5T0J9"/>
<comment type="caution">
    <text evidence="1">The sequence shown here is derived from an EMBL/GenBank/DDBJ whole genome shotgun (WGS) entry which is preliminary data.</text>
</comment>
<evidence type="ECO:0000313" key="2">
    <source>
        <dbReference type="Proteomes" id="UP000219020"/>
    </source>
</evidence>
<protein>
    <submittedName>
        <fullName evidence="1">Uncharacterized protein</fullName>
    </submittedName>
</protein>
<organism evidence="1 2">
    <name type="scientific">Candidatus Enterovibrio escicola</name>
    <dbReference type="NCBI Taxonomy" id="1927127"/>
    <lineage>
        <taxon>Bacteria</taxon>
        <taxon>Pseudomonadati</taxon>
        <taxon>Pseudomonadota</taxon>
        <taxon>Gammaproteobacteria</taxon>
        <taxon>Vibrionales</taxon>
        <taxon>Vibrionaceae</taxon>
        <taxon>Enterovibrio</taxon>
    </lineage>
</organism>
<accession>A0A2A5T0J9</accession>
<reference evidence="2" key="1">
    <citation type="submission" date="2017-04" db="EMBL/GenBank/DDBJ databases">
        <title>Genome evolution of the luminous symbionts of deep sea anglerfish.</title>
        <authorList>
            <person name="Hendry T.A."/>
        </authorList>
    </citation>
    <scope>NUCLEOTIDE SEQUENCE [LARGE SCALE GENOMIC DNA]</scope>
</reference>
<dbReference type="EMBL" id="NBYY01000031">
    <property type="protein sequence ID" value="PCS21683.1"/>
    <property type="molecule type" value="Genomic_DNA"/>
</dbReference>
<dbReference type="GeneID" id="66952362"/>